<dbReference type="CDD" id="cd22265">
    <property type="entry name" value="UDM1_RNF168"/>
    <property type="match status" value="1"/>
</dbReference>
<feature type="compositionally biased region" description="Polar residues" evidence="4">
    <location>
        <begin position="1"/>
        <end position="16"/>
    </location>
</feature>
<feature type="region of interest" description="Disordered" evidence="4">
    <location>
        <begin position="1"/>
        <end position="24"/>
    </location>
</feature>
<keyword evidence="3" id="KW-0966">Cell projection</keyword>
<feature type="region of interest" description="Disordered" evidence="4">
    <location>
        <begin position="560"/>
        <end position="672"/>
    </location>
</feature>
<dbReference type="GO" id="GO:0002142">
    <property type="term" value="C:stereocilia ankle link complex"/>
    <property type="evidence" value="ECO:0007669"/>
    <property type="project" value="TreeGrafter"/>
</dbReference>
<evidence type="ECO:0000313" key="6">
    <source>
        <dbReference type="EMBL" id="JAU00546.1"/>
    </source>
</evidence>
<dbReference type="PROSITE" id="PS50106">
    <property type="entry name" value="PDZ"/>
    <property type="match status" value="3"/>
</dbReference>
<feature type="region of interest" description="Disordered" evidence="4">
    <location>
        <begin position="713"/>
        <end position="750"/>
    </location>
</feature>
<dbReference type="CDD" id="cd06737">
    <property type="entry name" value="PDZ1_harmonin"/>
    <property type="match status" value="1"/>
</dbReference>
<dbReference type="InterPro" id="IPR036034">
    <property type="entry name" value="PDZ_sf"/>
</dbReference>
<sequence>MKPGRTSPQLIRSNSGEPPDQGYLPNKIRLVQLKRRGAAPLGFSIRGGREHGTGVFVSQVTGGSEAHHKGLRVGDQIIRINGYPIDHFIHEEVLALLKAKPNIVLKVKSVGMIPIKDNKRDPITWKMVEPDPCSSGSDGTHSVSSGSSLDEFVETKVFISGIGGSSLGCSVVKGPPELPGIFVQTVKPHGLAEIAGLEIGDQITEVNGQGFVNVEFSEAIAMLKSFKEMALTVRKGAGLELFPEERLRRINARLCNRNTATKPRNGHALNGNHTLRNSRTMYTNGTNGKGSPESFHSLHDTLTNGSLSEMSDRSTSLSSSQSTSPVTNGHTTTHANGNGVADYGHKLRSPENGTHHHHIHHYGTNGQHQHLLLVPKLSLVGAEERQRLEEEKRRLHEKEQLLQLEAEKLAEERRQLEAQKQLQQLHHHQPEHQPQPRPATMPAAPPAPPQMHVFAELHSVAQQRRLLREKAAQNGDDAAARKAGAARPGLRPDAKPSPDVLIKQKQHEQLMVEFREVHKKMFGSSTAAPSERTGSQQSQVDAELRKTAALINAQEAQQVKAPMDHARGEQAKDDKAAPAAAAAAAVIGKDSDKDKAQDEPKNGVATSPIEPQSSVEELPPELHSTVSAGPTGPGYVTDYATINQLSEVTSSIEPSSEVAGNGGGGGRKRQWPAYVPPTHPNPHMFIQPAAGADKGPNGLTAKKGDRPIARAAHVSKGPAPKPPVVTGAKDMPITDSRGPDSKPPKSFFGPKPLVTIGSYPDGSNPRPNRFARPANVEIVDADKGQVLVLPAGMRNHLYMAAEPTTTLDSSGKSSGARTPSPGRTQSPDGPKMTVSINCKAPNRPSLSTRFSTNTNATQPVLANLANDVTEGAVVKTLTFKKDGPLNLILDGGLNSAHDGRIVVAEVREGGMIPVDGEISSGDQILMVDNTRLVNTTLTAARVAIQNAMASADNDLRLTIAKMP</sequence>
<feature type="compositionally biased region" description="Low complexity" evidence="4">
    <location>
        <begin position="475"/>
        <end position="487"/>
    </location>
</feature>
<name>A0A1E1XMT1_AMBSC</name>
<feature type="region of interest" description="Disordered" evidence="4">
    <location>
        <begin position="259"/>
        <end position="367"/>
    </location>
</feature>
<dbReference type="AlphaFoldDB" id="A0A1E1XMT1"/>
<feature type="compositionally biased region" description="Polar residues" evidence="4">
    <location>
        <begin position="271"/>
        <end position="286"/>
    </location>
</feature>
<feature type="compositionally biased region" description="Low complexity" evidence="4">
    <location>
        <begin position="306"/>
        <end position="339"/>
    </location>
</feature>
<feature type="compositionally biased region" description="Polar residues" evidence="4">
    <location>
        <begin position="640"/>
        <end position="654"/>
    </location>
</feature>
<feature type="compositionally biased region" description="Polar residues" evidence="4">
    <location>
        <begin position="803"/>
        <end position="827"/>
    </location>
</feature>
<feature type="domain" description="PDZ" evidence="5">
    <location>
        <begin position="156"/>
        <end position="225"/>
    </location>
</feature>
<reference evidence="6" key="2">
    <citation type="journal article" date="2017" name="Front. Cell. Infect. Microbiol.">
        <title>Analysis of the Salivary Gland Transcriptome of Unfed and Partially Fed Amblyomma sculptum Ticks and Descriptive Proteome of the Saliva.</title>
        <authorList>
            <person name="Esteves E."/>
            <person name="Maruyama S.R."/>
            <person name="Kawahara R."/>
            <person name="Fujita A."/>
            <person name="Martins L.A."/>
            <person name="Righi A.A."/>
            <person name="Costa F.B."/>
            <person name="Palmisano G."/>
            <person name="Labruna M.B."/>
            <person name="Sa-Nunes A."/>
            <person name="Ribeiro J.M.C."/>
            <person name="Fogaca A.C."/>
        </authorList>
    </citation>
    <scope>NUCLEOTIDE SEQUENCE</scope>
</reference>
<feature type="region of interest" description="Disordered" evidence="4">
    <location>
        <begin position="803"/>
        <end position="833"/>
    </location>
</feature>
<dbReference type="PANTHER" id="PTHR23116:SF36">
    <property type="entry name" value="HARMONIN"/>
    <property type="match status" value="1"/>
</dbReference>
<dbReference type="GO" id="GO:0005929">
    <property type="term" value="C:cilium"/>
    <property type="evidence" value="ECO:0007669"/>
    <property type="project" value="TreeGrafter"/>
</dbReference>
<feature type="domain" description="PDZ" evidence="5">
    <location>
        <begin position="30"/>
        <end position="104"/>
    </location>
</feature>
<evidence type="ECO:0000256" key="2">
    <source>
        <dbReference type="ARBA" id="ARBA00022737"/>
    </source>
</evidence>
<dbReference type="GO" id="GO:0032426">
    <property type="term" value="C:stereocilium tip"/>
    <property type="evidence" value="ECO:0007669"/>
    <property type="project" value="TreeGrafter"/>
</dbReference>
<feature type="compositionally biased region" description="Polar residues" evidence="4">
    <location>
        <begin position="523"/>
        <end position="540"/>
    </location>
</feature>
<comment type="subcellular location">
    <subcellularLocation>
        <location evidence="1">Cell projection</location>
    </subcellularLocation>
</comment>
<feature type="compositionally biased region" description="Basic and acidic residues" evidence="4">
    <location>
        <begin position="589"/>
        <end position="601"/>
    </location>
</feature>
<dbReference type="InterPro" id="IPR001478">
    <property type="entry name" value="PDZ"/>
</dbReference>
<dbReference type="Gene3D" id="2.30.42.10">
    <property type="match status" value="3"/>
</dbReference>
<accession>A0A1E1XMT1</accession>
<feature type="compositionally biased region" description="Basic and acidic residues" evidence="4">
    <location>
        <begin position="562"/>
        <end position="576"/>
    </location>
</feature>
<dbReference type="SMART" id="SM00228">
    <property type="entry name" value="PDZ"/>
    <property type="match status" value="3"/>
</dbReference>
<feature type="domain" description="PDZ" evidence="5">
    <location>
        <begin position="874"/>
        <end position="947"/>
    </location>
</feature>
<dbReference type="Pfam" id="PF00595">
    <property type="entry name" value="PDZ"/>
    <property type="match status" value="3"/>
</dbReference>
<dbReference type="FunFam" id="2.30.42.10:FF:000281">
    <property type="entry name" value="Usher syndrome 1C"/>
    <property type="match status" value="1"/>
</dbReference>
<dbReference type="InterPro" id="IPR051844">
    <property type="entry name" value="USH2_Complex_Protein"/>
</dbReference>
<evidence type="ECO:0000256" key="4">
    <source>
        <dbReference type="SAM" id="MobiDB-lite"/>
    </source>
</evidence>
<feature type="compositionally biased region" description="Pro residues" evidence="4">
    <location>
        <begin position="433"/>
        <end position="449"/>
    </location>
</feature>
<evidence type="ECO:0000259" key="5">
    <source>
        <dbReference type="PROSITE" id="PS50106"/>
    </source>
</evidence>
<feature type="region of interest" description="Disordered" evidence="4">
    <location>
        <begin position="418"/>
        <end position="449"/>
    </location>
</feature>
<feature type="region of interest" description="Disordered" evidence="4">
    <location>
        <begin position="472"/>
        <end position="499"/>
    </location>
</feature>
<evidence type="ECO:0000256" key="3">
    <source>
        <dbReference type="ARBA" id="ARBA00023273"/>
    </source>
</evidence>
<reference evidence="6" key="1">
    <citation type="submission" date="2016-09" db="EMBL/GenBank/DDBJ databases">
        <authorList>
            <person name="Capua I."/>
            <person name="De Benedictis P."/>
            <person name="Joannis T."/>
            <person name="Lombin L.H."/>
            <person name="Cattoli G."/>
        </authorList>
    </citation>
    <scope>NUCLEOTIDE SEQUENCE</scope>
</reference>
<keyword evidence="2" id="KW-0677">Repeat</keyword>
<dbReference type="GO" id="GO:0005886">
    <property type="term" value="C:plasma membrane"/>
    <property type="evidence" value="ECO:0007669"/>
    <property type="project" value="TreeGrafter"/>
</dbReference>
<dbReference type="EMBL" id="GFAA01002889">
    <property type="protein sequence ID" value="JAU00546.1"/>
    <property type="molecule type" value="mRNA"/>
</dbReference>
<feature type="region of interest" description="Disordered" evidence="4">
    <location>
        <begin position="523"/>
        <end position="542"/>
    </location>
</feature>
<organism evidence="6">
    <name type="scientific">Amblyomma sculptum</name>
    <name type="common">Tick</name>
    <dbReference type="NCBI Taxonomy" id="1581419"/>
    <lineage>
        <taxon>Eukaryota</taxon>
        <taxon>Metazoa</taxon>
        <taxon>Ecdysozoa</taxon>
        <taxon>Arthropoda</taxon>
        <taxon>Chelicerata</taxon>
        <taxon>Arachnida</taxon>
        <taxon>Acari</taxon>
        <taxon>Parasitiformes</taxon>
        <taxon>Ixodida</taxon>
        <taxon>Ixodoidea</taxon>
        <taxon>Ixodidae</taxon>
        <taxon>Amblyomminae</taxon>
        <taxon>Amblyomma</taxon>
    </lineage>
</organism>
<evidence type="ECO:0000256" key="1">
    <source>
        <dbReference type="ARBA" id="ARBA00004316"/>
    </source>
</evidence>
<dbReference type="PANTHER" id="PTHR23116">
    <property type="entry name" value="PDZ DOMAIN CONTAINING WHIRLIN AND HARMONIN-RELATED"/>
    <property type="match status" value="1"/>
</dbReference>
<dbReference type="SUPFAM" id="SSF50156">
    <property type="entry name" value="PDZ domain-like"/>
    <property type="match status" value="3"/>
</dbReference>
<protein>
    <submittedName>
        <fullName evidence="6">Putative pdz domain-containing protein</fullName>
    </submittedName>
</protein>
<proteinExistence type="evidence at transcript level"/>